<sequence length="125" mass="14840">MASILSPHSQKTPTSFDVFERLGNKCFVRLRNGRWGPYKAGYNIPYPPGPPERNLSSGNRGDIQTTDPWITYREWGNLYDKCITWSWKFQLKYLRECEIVHLRIFGQHTIILRWWPISIPNMHMD</sequence>
<dbReference type="AlphaFoldDB" id="A0A409VNA9"/>
<dbReference type="Proteomes" id="UP000283269">
    <property type="component" value="Unassembled WGS sequence"/>
</dbReference>
<name>A0A409VNA9_PSICY</name>
<protein>
    <submittedName>
        <fullName evidence="1">Uncharacterized protein</fullName>
    </submittedName>
</protein>
<organism evidence="1 2">
    <name type="scientific">Psilocybe cyanescens</name>
    <dbReference type="NCBI Taxonomy" id="93625"/>
    <lineage>
        <taxon>Eukaryota</taxon>
        <taxon>Fungi</taxon>
        <taxon>Dikarya</taxon>
        <taxon>Basidiomycota</taxon>
        <taxon>Agaricomycotina</taxon>
        <taxon>Agaricomycetes</taxon>
        <taxon>Agaricomycetidae</taxon>
        <taxon>Agaricales</taxon>
        <taxon>Agaricineae</taxon>
        <taxon>Strophariaceae</taxon>
        <taxon>Psilocybe</taxon>
    </lineage>
</organism>
<keyword evidence="2" id="KW-1185">Reference proteome</keyword>
<accession>A0A409VNA9</accession>
<dbReference type="EMBL" id="NHYD01003970">
    <property type="protein sequence ID" value="PPQ67733.1"/>
    <property type="molecule type" value="Genomic_DNA"/>
</dbReference>
<evidence type="ECO:0000313" key="2">
    <source>
        <dbReference type="Proteomes" id="UP000283269"/>
    </source>
</evidence>
<reference evidence="1 2" key="1">
    <citation type="journal article" date="2018" name="Evol. Lett.">
        <title>Horizontal gene cluster transfer increased hallucinogenic mushroom diversity.</title>
        <authorList>
            <person name="Reynolds H.T."/>
            <person name="Vijayakumar V."/>
            <person name="Gluck-Thaler E."/>
            <person name="Korotkin H.B."/>
            <person name="Matheny P.B."/>
            <person name="Slot J.C."/>
        </authorList>
    </citation>
    <scope>NUCLEOTIDE SEQUENCE [LARGE SCALE GENOMIC DNA]</scope>
    <source>
        <strain evidence="1 2">2631</strain>
    </source>
</reference>
<proteinExistence type="predicted"/>
<evidence type="ECO:0000313" key="1">
    <source>
        <dbReference type="EMBL" id="PPQ67733.1"/>
    </source>
</evidence>
<dbReference type="InParanoid" id="A0A409VNA9"/>
<gene>
    <name evidence="1" type="ORF">CVT25_009339</name>
</gene>
<comment type="caution">
    <text evidence="1">The sequence shown here is derived from an EMBL/GenBank/DDBJ whole genome shotgun (WGS) entry which is preliminary data.</text>
</comment>